<dbReference type="GeneID" id="29060981"/>
<accession>A0A1C9EGX6</accession>
<evidence type="ECO:0000313" key="2">
    <source>
        <dbReference type="Proteomes" id="UP000203815"/>
    </source>
</evidence>
<evidence type="ECO:0000313" key="1">
    <source>
        <dbReference type="EMBL" id="AON96741.1"/>
    </source>
</evidence>
<sequence>MAKWTHGQVAHLRERHDLSVAEAEEALHDPSRVTIVPDPASRSGRGIRVVGYSRSAGTVLCVLIVEHEGVMYGATAFPANATYRRIYQEGE</sequence>
<keyword evidence="2" id="KW-1185">Reference proteome</keyword>
<dbReference type="RefSeq" id="YP_009282331.1">
    <property type="nucleotide sequence ID" value="NC_031035.1"/>
</dbReference>
<protein>
    <recommendedName>
        <fullName evidence="3">BrnT family toxin</fullName>
    </recommendedName>
</protein>
<evidence type="ECO:0008006" key="3">
    <source>
        <dbReference type="Google" id="ProtNLM"/>
    </source>
</evidence>
<name>A0A1C9EGX6_9CAUD</name>
<organism evidence="1 2">
    <name type="scientific">Mycobacterium phage Gengar</name>
    <dbReference type="NCBI Taxonomy" id="1891963"/>
    <lineage>
        <taxon>Viruses</taxon>
        <taxon>Duplodnaviria</taxon>
        <taxon>Heunggongvirae</taxon>
        <taxon>Uroviricota</taxon>
        <taxon>Caudoviricetes</taxon>
        <taxon>Weiservirinae</taxon>
        <taxon>Kratiovirus</taxon>
        <taxon>Kratiovirus gengar</taxon>
    </lineage>
</organism>
<dbReference type="EMBL" id="KX636165">
    <property type="protein sequence ID" value="AON96741.1"/>
    <property type="molecule type" value="Genomic_DNA"/>
</dbReference>
<reference evidence="1 2" key="1">
    <citation type="submission" date="2016-07" db="EMBL/GenBank/DDBJ databases">
        <authorList>
            <person name="Ahrens W.T."/>
            <person name="Alaniz S.M."/>
            <person name="Alfonso A.J."/>
            <person name="Andrade A.E."/>
            <person name="Blake C.D."/>
            <person name="Denney K.A."/>
            <person name="Edwards N.C."/>
            <person name="Flores L.M."/>
            <person name="Frontera C.D."/>
            <person name="Frontera J.K."/>
            <person name="Goins A.N."/>
            <person name="Harris C.E."/>
            <person name="Hinojosa K.L."/>
            <person name="Long R.M."/>
            <person name="Lopez J.C."/>
            <person name="Miller C.B."/>
            <person name="Mojica J.C."/>
            <person name="Morales C.A."/>
            <person name="Pena M.C."/>
            <person name="Quezada B.E."/>
            <person name="Rincon P.M."/>
            <person name="Robertson S."/>
            <person name="Soto A.J."/>
            <person name="Vasquez A.D."/>
            <person name="Villegas D.K."/>
            <person name="Vulgamore J.L."/>
            <person name="Robertson M."/>
            <person name="Hatherill J.R."/>
            <person name="Dovalina S.A."/>
            <person name="Zhang D."/>
            <person name="Delesalle V.A."/>
            <person name="Garlena R.A."/>
            <person name="Russell D.A."/>
            <person name="Pope W.H."/>
            <person name="Jacobs-Sera D."/>
            <person name="Hendrix R.W."/>
            <person name="Hatfull G.F."/>
        </authorList>
    </citation>
    <scope>NUCLEOTIDE SEQUENCE [LARGE SCALE GENOMIC DNA]</scope>
</reference>
<proteinExistence type="predicted"/>
<dbReference type="Proteomes" id="UP000203815">
    <property type="component" value="Segment"/>
</dbReference>
<dbReference type="OrthoDB" id="24528at10239"/>
<dbReference type="KEGG" id="vg:29060981"/>
<gene>
    <name evidence="1" type="ORF">SEA_GENGAR_86</name>
</gene>